<comment type="caution">
    <text evidence="3">The sequence shown here is derived from an EMBL/GenBank/DDBJ whole genome shotgun (WGS) entry which is preliminary data.</text>
</comment>
<feature type="non-terminal residue" evidence="3">
    <location>
        <position position="1"/>
    </location>
</feature>
<dbReference type="Pfam" id="PF00205">
    <property type="entry name" value="TPP_enzyme_M"/>
    <property type="match status" value="1"/>
</dbReference>
<name>A0A7X5N5D1_XANPE</name>
<feature type="non-terminal residue" evidence="3">
    <location>
        <position position="76"/>
    </location>
</feature>
<sequence>HAHPDYLGMLGMHGTRAANMAIQECDLLVVVGARFDDRATGKLSEFAPFARVIHLDADAYEISKLRTADIAVPGDV</sequence>
<dbReference type="EC" id="2.2.1.6" evidence="3"/>
<dbReference type="GO" id="GO:0005948">
    <property type="term" value="C:acetolactate synthase complex"/>
    <property type="evidence" value="ECO:0007669"/>
    <property type="project" value="TreeGrafter"/>
</dbReference>
<accession>A0A7X5N5D1</accession>
<comment type="similarity">
    <text evidence="1">Belongs to the TPP enzyme family.</text>
</comment>
<gene>
    <name evidence="3" type="ORF">G3W61_36295</name>
</gene>
<dbReference type="GO" id="GO:0003984">
    <property type="term" value="F:acetolactate synthase activity"/>
    <property type="evidence" value="ECO:0007669"/>
    <property type="project" value="UniProtKB-EC"/>
</dbReference>
<dbReference type="SUPFAM" id="SSF52467">
    <property type="entry name" value="DHS-like NAD/FAD-binding domain"/>
    <property type="match status" value="1"/>
</dbReference>
<dbReference type="InterPro" id="IPR012000">
    <property type="entry name" value="Thiamin_PyroP_enz_cen_dom"/>
</dbReference>
<reference evidence="3 4" key="1">
    <citation type="submission" date="2019-11" db="EMBL/GenBank/DDBJ databases">
        <title>Genome-resolved metagenomics to study the prevalence of co-infection and intraspecific heterogeneity among plant pathogen metapopulations.</title>
        <authorList>
            <person name="Newberry E."/>
            <person name="Bhandari R."/>
            <person name="Kemble J."/>
            <person name="Sikora E."/>
            <person name="Potnis N."/>
        </authorList>
    </citation>
    <scope>NUCLEOTIDE SEQUENCE [LARGE SCALE GENOMIC DNA]</scope>
    <source>
        <strain evidence="3">Xp_Tom_Tuscaloosa_18b</strain>
    </source>
</reference>
<feature type="domain" description="Thiamine pyrophosphate enzyme central" evidence="2">
    <location>
        <begin position="2"/>
        <end position="76"/>
    </location>
</feature>
<dbReference type="InterPro" id="IPR029035">
    <property type="entry name" value="DHS-like_NAD/FAD-binding_dom"/>
</dbReference>
<dbReference type="GO" id="GO:0009097">
    <property type="term" value="P:isoleucine biosynthetic process"/>
    <property type="evidence" value="ECO:0007669"/>
    <property type="project" value="TreeGrafter"/>
</dbReference>
<dbReference type="GO" id="GO:0030976">
    <property type="term" value="F:thiamine pyrophosphate binding"/>
    <property type="evidence" value="ECO:0007669"/>
    <property type="project" value="InterPro"/>
</dbReference>
<evidence type="ECO:0000256" key="1">
    <source>
        <dbReference type="ARBA" id="ARBA00007812"/>
    </source>
</evidence>
<dbReference type="Proteomes" id="UP000471082">
    <property type="component" value="Unassembled WGS sequence"/>
</dbReference>
<dbReference type="EMBL" id="JAAGYU010002903">
    <property type="protein sequence ID" value="NEL81733.1"/>
    <property type="molecule type" value="Genomic_DNA"/>
</dbReference>
<dbReference type="PANTHER" id="PTHR18968">
    <property type="entry name" value="THIAMINE PYROPHOSPHATE ENZYMES"/>
    <property type="match status" value="1"/>
</dbReference>
<dbReference type="InterPro" id="IPR045229">
    <property type="entry name" value="TPP_enz"/>
</dbReference>
<proteinExistence type="inferred from homology"/>
<dbReference type="GO" id="GO:0009099">
    <property type="term" value="P:L-valine biosynthetic process"/>
    <property type="evidence" value="ECO:0007669"/>
    <property type="project" value="TreeGrafter"/>
</dbReference>
<dbReference type="Gene3D" id="3.40.50.1220">
    <property type="entry name" value="TPP-binding domain"/>
    <property type="match status" value="1"/>
</dbReference>
<dbReference type="GO" id="GO:0000287">
    <property type="term" value="F:magnesium ion binding"/>
    <property type="evidence" value="ECO:0007669"/>
    <property type="project" value="InterPro"/>
</dbReference>
<organism evidence="3 4">
    <name type="scientific">Xanthomonas perforans</name>
    <dbReference type="NCBI Taxonomy" id="442694"/>
    <lineage>
        <taxon>Bacteria</taxon>
        <taxon>Pseudomonadati</taxon>
        <taxon>Pseudomonadota</taxon>
        <taxon>Gammaproteobacteria</taxon>
        <taxon>Lysobacterales</taxon>
        <taxon>Lysobacteraceae</taxon>
        <taxon>Xanthomonas</taxon>
    </lineage>
</organism>
<dbReference type="GO" id="GO:0050660">
    <property type="term" value="F:flavin adenine dinucleotide binding"/>
    <property type="evidence" value="ECO:0007669"/>
    <property type="project" value="TreeGrafter"/>
</dbReference>
<dbReference type="AlphaFoldDB" id="A0A7X5N5D1"/>
<evidence type="ECO:0000259" key="2">
    <source>
        <dbReference type="Pfam" id="PF00205"/>
    </source>
</evidence>
<dbReference type="PANTHER" id="PTHR18968:SF142">
    <property type="entry name" value="ACETOLACTATE SYNTHASE"/>
    <property type="match status" value="1"/>
</dbReference>
<evidence type="ECO:0000313" key="4">
    <source>
        <dbReference type="Proteomes" id="UP000471082"/>
    </source>
</evidence>
<protein>
    <submittedName>
        <fullName evidence="3">Acetolactate synthase large subunit</fullName>
        <ecNumber evidence="3">2.2.1.6</ecNumber>
    </submittedName>
</protein>
<evidence type="ECO:0000313" key="3">
    <source>
        <dbReference type="EMBL" id="NEL81733.1"/>
    </source>
</evidence>
<keyword evidence="3" id="KW-0808">Transferase</keyword>